<dbReference type="CDD" id="cd14502">
    <property type="entry name" value="RNA_5'-triphosphatase"/>
    <property type="match status" value="1"/>
</dbReference>
<gene>
    <name evidence="3" type="ORF">EYC80_008908</name>
</gene>
<reference evidence="3 4" key="1">
    <citation type="submission" date="2019-06" db="EMBL/GenBank/DDBJ databases">
        <title>Genome Sequence of the Brown Rot Fungal Pathogen Monilinia laxa.</title>
        <authorList>
            <person name="De Miccolis Angelini R.M."/>
            <person name="Landi L."/>
            <person name="Abate D."/>
            <person name="Pollastro S."/>
            <person name="Romanazzi G."/>
            <person name="Faretra F."/>
        </authorList>
    </citation>
    <scope>NUCLEOTIDE SEQUENCE [LARGE SCALE GENOMIC DNA]</scope>
    <source>
        <strain evidence="3 4">Mlax316</strain>
    </source>
</reference>
<evidence type="ECO:0000259" key="2">
    <source>
        <dbReference type="PROSITE" id="PS50056"/>
    </source>
</evidence>
<dbReference type="EMBL" id="VIGI01000009">
    <property type="protein sequence ID" value="KAB8296114.1"/>
    <property type="molecule type" value="Genomic_DNA"/>
</dbReference>
<dbReference type="FunFam" id="3.40.50.1820:FF:000273">
    <property type="entry name" value="Dual specificity phosphatase catalytic domain protein"/>
    <property type="match status" value="1"/>
</dbReference>
<dbReference type="SUPFAM" id="SSF53474">
    <property type="entry name" value="alpha/beta-Hydrolases"/>
    <property type="match status" value="1"/>
</dbReference>
<dbReference type="InterPro" id="IPR000073">
    <property type="entry name" value="AB_hydrolase_1"/>
</dbReference>
<dbReference type="Gene3D" id="3.40.50.1820">
    <property type="entry name" value="alpha/beta hydrolase"/>
    <property type="match status" value="1"/>
</dbReference>
<comment type="caution">
    <text evidence="3">The sequence shown here is derived from an EMBL/GenBank/DDBJ whole genome shotgun (WGS) entry which is preliminary data.</text>
</comment>
<dbReference type="InterPro" id="IPR000387">
    <property type="entry name" value="Tyr_Pase_dom"/>
</dbReference>
<organism evidence="3 4">
    <name type="scientific">Monilinia laxa</name>
    <name type="common">Brown rot fungus</name>
    <name type="synonym">Sclerotinia laxa</name>
    <dbReference type="NCBI Taxonomy" id="61186"/>
    <lineage>
        <taxon>Eukaryota</taxon>
        <taxon>Fungi</taxon>
        <taxon>Dikarya</taxon>
        <taxon>Ascomycota</taxon>
        <taxon>Pezizomycotina</taxon>
        <taxon>Leotiomycetes</taxon>
        <taxon>Helotiales</taxon>
        <taxon>Sclerotiniaceae</taxon>
        <taxon>Monilinia</taxon>
    </lineage>
</organism>
<feature type="region of interest" description="Disordered" evidence="1">
    <location>
        <begin position="462"/>
        <end position="489"/>
    </location>
</feature>
<dbReference type="SUPFAM" id="SSF52799">
    <property type="entry name" value="(Phosphotyrosine protein) phosphatases II"/>
    <property type="match status" value="1"/>
</dbReference>
<name>A0A5N6K258_MONLA</name>
<dbReference type="Proteomes" id="UP000326757">
    <property type="component" value="Unassembled WGS sequence"/>
</dbReference>
<dbReference type="FunFam" id="3.90.190.10:FF:000090">
    <property type="entry name" value="Dual specificity phosphatase catalytic domain protein"/>
    <property type="match status" value="1"/>
</dbReference>
<proteinExistence type="predicted"/>
<keyword evidence="4" id="KW-1185">Reference proteome</keyword>
<dbReference type="InterPro" id="IPR016130">
    <property type="entry name" value="Tyr_Pase_AS"/>
</dbReference>
<sequence>MNLKVIGSCLIPQANKHEERAGATEIISSPMTVEQRDNVIGYEDFYYNQEAVAAIAKRIYTQTTQGELSGRDMVQIAALCSVFPAFLYLRNGKKSKTRSFTSNDSKLLDGTGHGTILNRSVDINESEIVDPGLLKKHSEIKSYTTSQFTYSSLRIFFSRHAQADKLPTKPAPLPLLVFIHGLGGSVAQFNPLLTSLVNLASCLSIDLPGCGLSSFDSKLPWDAYTIDALAELVGKVIEDYREKDTGQGVVLIGHSLGCSIAALLASMTSPRSIALSENVISLVAICPNAEPPSEDEVSKIRKALWIPNLIFDIWRRWDRRGGPESASVYRFVGRDADQGTKKLQQRFNSQSKTAVWRRMASGSLPVYENHIAKGGLPGENIWKGLDMPVFLVAGEADNITKPGEIEKIAQFLGRPGPVPVEPNDENEPIVNATALTDIPTEIKSTSIRNNLMTEKHILENNSISFTDSSEEPSTPDDFDGAQSIPPQPLRPRKVFKTTLIPAPASHALLYMPSTVRTLAGLISDFLCTQVSPRLSLGWQLQFLSTSGKWDVKNLAKWQAVSPVSEPIAGVFRAMKTLREVDETHCPEVFVKDWGQQIKDIVDISHESPVYDPRGLENGGVRYHKFPTVSKIPPTSDEVATFINLIDRLRDEQAARKEKEGVDDEWFVGVHCHYGFNRTGYFIVCYLVERCGYEVQGAIDEFAKRRPKGIKHAHFMDQLFVRYLDFWLYGIGCCKTGTRCLDCIHMAPELGVNNRLLLLLYIPRILTLWGFVRLDRWMEINGSN</sequence>
<dbReference type="GO" id="GO:0047372">
    <property type="term" value="F:monoacylglycerol lipase activity"/>
    <property type="evidence" value="ECO:0007669"/>
    <property type="project" value="TreeGrafter"/>
</dbReference>
<dbReference type="PROSITE" id="PS00383">
    <property type="entry name" value="TYR_PHOSPHATASE_1"/>
    <property type="match status" value="1"/>
</dbReference>
<dbReference type="OrthoDB" id="428974at2759"/>
<dbReference type="InterPro" id="IPR029058">
    <property type="entry name" value="AB_hydrolase_fold"/>
</dbReference>
<dbReference type="Pfam" id="PF12697">
    <property type="entry name" value="Abhydrolase_6"/>
    <property type="match status" value="1"/>
</dbReference>
<dbReference type="Gene3D" id="3.90.190.10">
    <property type="entry name" value="Protein tyrosine phosphatase superfamily"/>
    <property type="match status" value="1"/>
</dbReference>
<dbReference type="PANTHER" id="PTHR43798:SF5">
    <property type="entry name" value="MONOACYLGLYCEROL LIPASE ABHD6"/>
    <property type="match status" value="1"/>
</dbReference>
<dbReference type="PROSITE" id="PS50056">
    <property type="entry name" value="TYR_PHOSPHATASE_2"/>
    <property type="match status" value="1"/>
</dbReference>
<dbReference type="GO" id="GO:0016020">
    <property type="term" value="C:membrane"/>
    <property type="evidence" value="ECO:0007669"/>
    <property type="project" value="TreeGrafter"/>
</dbReference>
<dbReference type="InterPro" id="IPR000340">
    <property type="entry name" value="Dual-sp_phosphatase_cat-dom"/>
</dbReference>
<evidence type="ECO:0000313" key="4">
    <source>
        <dbReference type="Proteomes" id="UP000326757"/>
    </source>
</evidence>
<dbReference type="InterPro" id="IPR029021">
    <property type="entry name" value="Prot-tyrosine_phosphatase-like"/>
</dbReference>
<protein>
    <recommendedName>
        <fullName evidence="2">Tyrosine specific protein phosphatases domain-containing protein</fullName>
    </recommendedName>
</protein>
<dbReference type="AlphaFoldDB" id="A0A5N6K258"/>
<dbReference type="PANTHER" id="PTHR43798">
    <property type="entry name" value="MONOACYLGLYCEROL LIPASE"/>
    <property type="match status" value="1"/>
</dbReference>
<accession>A0A5N6K258</accession>
<dbReference type="Pfam" id="PF00782">
    <property type="entry name" value="DSPc"/>
    <property type="match status" value="1"/>
</dbReference>
<evidence type="ECO:0000313" key="3">
    <source>
        <dbReference type="EMBL" id="KAB8296114.1"/>
    </source>
</evidence>
<feature type="domain" description="Tyrosine specific protein phosphatases" evidence="2">
    <location>
        <begin position="639"/>
        <end position="710"/>
    </location>
</feature>
<dbReference type="InterPro" id="IPR050266">
    <property type="entry name" value="AB_hydrolase_sf"/>
</dbReference>
<dbReference type="GO" id="GO:0046464">
    <property type="term" value="P:acylglycerol catabolic process"/>
    <property type="evidence" value="ECO:0007669"/>
    <property type="project" value="TreeGrafter"/>
</dbReference>
<evidence type="ECO:0000256" key="1">
    <source>
        <dbReference type="SAM" id="MobiDB-lite"/>
    </source>
</evidence>
<feature type="compositionally biased region" description="Acidic residues" evidence="1">
    <location>
        <begin position="468"/>
        <end position="479"/>
    </location>
</feature>